<dbReference type="GO" id="GO:0022857">
    <property type="term" value="F:transmembrane transporter activity"/>
    <property type="evidence" value="ECO:0007669"/>
    <property type="project" value="InterPro"/>
</dbReference>
<dbReference type="OrthoDB" id="9793581at2"/>
<gene>
    <name evidence="9" type="ORF">EP073_10310</name>
</gene>
<reference evidence="9 10" key="1">
    <citation type="submission" date="2019-01" db="EMBL/GenBank/DDBJ databases">
        <title>Geovibrio thiophilus DSM 11263, complete genome.</title>
        <authorList>
            <person name="Spring S."/>
            <person name="Bunk B."/>
            <person name="Sproer C."/>
        </authorList>
    </citation>
    <scope>NUCLEOTIDE SEQUENCE [LARGE SCALE GENOMIC DNA]</scope>
    <source>
        <strain evidence="9 10">DSM 11263</strain>
    </source>
</reference>
<feature type="transmembrane region" description="Helical" evidence="8">
    <location>
        <begin position="20"/>
        <end position="38"/>
    </location>
</feature>
<evidence type="ECO:0000256" key="4">
    <source>
        <dbReference type="ARBA" id="ARBA00022692"/>
    </source>
</evidence>
<keyword evidence="3" id="KW-1003">Cell membrane</keyword>
<keyword evidence="6 8" id="KW-0472">Membrane</keyword>
<evidence type="ECO:0000256" key="6">
    <source>
        <dbReference type="ARBA" id="ARBA00023136"/>
    </source>
</evidence>
<comment type="similarity">
    <text evidence="2 7">Belongs to the ExbD/TolR family.</text>
</comment>
<evidence type="ECO:0000313" key="10">
    <source>
        <dbReference type="Proteomes" id="UP000287502"/>
    </source>
</evidence>
<dbReference type="Pfam" id="PF02472">
    <property type="entry name" value="ExbD"/>
    <property type="match status" value="1"/>
</dbReference>
<comment type="subcellular location">
    <subcellularLocation>
        <location evidence="1">Cell membrane</location>
        <topology evidence="1">Single-pass membrane protein</topology>
    </subcellularLocation>
    <subcellularLocation>
        <location evidence="7">Cell membrane</location>
        <topology evidence="7">Single-pass type II membrane protein</topology>
    </subcellularLocation>
</comment>
<dbReference type="GO" id="GO:0015031">
    <property type="term" value="P:protein transport"/>
    <property type="evidence" value="ECO:0007669"/>
    <property type="project" value="UniProtKB-KW"/>
</dbReference>
<dbReference type="RefSeq" id="WP_128467068.1">
    <property type="nucleotide sequence ID" value="NZ_CP035108.1"/>
</dbReference>
<evidence type="ECO:0000256" key="8">
    <source>
        <dbReference type="SAM" id="Phobius"/>
    </source>
</evidence>
<dbReference type="EMBL" id="CP035108">
    <property type="protein sequence ID" value="QAR33782.1"/>
    <property type="molecule type" value="Genomic_DNA"/>
</dbReference>
<evidence type="ECO:0000313" key="9">
    <source>
        <dbReference type="EMBL" id="QAR33782.1"/>
    </source>
</evidence>
<keyword evidence="5 8" id="KW-1133">Transmembrane helix</keyword>
<dbReference type="AlphaFoldDB" id="A0A410K043"/>
<organism evidence="9 10">
    <name type="scientific">Geovibrio thiophilus</name>
    <dbReference type="NCBI Taxonomy" id="139438"/>
    <lineage>
        <taxon>Bacteria</taxon>
        <taxon>Pseudomonadati</taxon>
        <taxon>Deferribacterota</taxon>
        <taxon>Deferribacteres</taxon>
        <taxon>Deferribacterales</taxon>
        <taxon>Geovibrionaceae</taxon>
        <taxon>Geovibrio</taxon>
    </lineage>
</organism>
<keyword evidence="4 7" id="KW-0812">Transmembrane</keyword>
<sequence>MQRIARRSSGNSSSIDMTPMIDLIFLLLIFFIVTTSFVKETGIEVEKPVAATAQKKEDSSVLIAVTGDGRIFMDNQEVDIRSVRGRVSVMLSDNPKAAAVVIADKNARVETVVEIMDQCRLAGVNHVSLAAKGGQ</sequence>
<keyword evidence="7" id="KW-0813">Transport</keyword>
<keyword evidence="10" id="KW-1185">Reference proteome</keyword>
<dbReference type="Proteomes" id="UP000287502">
    <property type="component" value="Chromosome"/>
</dbReference>
<proteinExistence type="inferred from homology"/>
<dbReference type="KEGG" id="gtl:EP073_10310"/>
<dbReference type="PANTHER" id="PTHR30558">
    <property type="entry name" value="EXBD MEMBRANE COMPONENT OF PMF-DRIVEN MACROMOLECULE IMPORT SYSTEM"/>
    <property type="match status" value="1"/>
</dbReference>
<dbReference type="InterPro" id="IPR003400">
    <property type="entry name" value="ExbD"/>
</dbReference>
<evidence type="ECO:0000256" key="7">
    <source>
        <dbReference type="RuleBase" id="RU003879"/>
    </source>
</evidence>
<dbReference type="GO" id="GO:0005886">
    <property type="term" value="C:plasma membrane"/>
    <property type="evidence" value="ECO:0007669"/>
    <property type="project" value="UniProtKB-SubCell"/>
</dbReference>
<evidence type="ECO:0000256" key="1">
    <source>
        <dbReference type="ARBA" id="ARBA00004162"/>
    </source>
</evidence>
<dbReference type="PANTHER" id="PTHR30558:SF13">
    <property type="entry name" value="BIOPOLYMER TRANSPORT PROTEIN EXBD2"/>
    <property type="match status" value="1"/>
</dbReference>
<evidence type="ECO:0000256" key="3">
    <source>
        <dbReference type="ARBA" id="ARBA00022475"/>
    </source>
</evidence>
<protein>
    <submittedName>
        <fullName evidence="9">Biopolymer transporter ExbD</fullName>
    </submittedName>
</protein>
<keyword evidence="7" id="KW-0653">Protein transport</keyword>
<dbReference type="Gene3D" id="3.30.420.270">
    <property type="match status" value="1"/>
</dbReference>
<evidence type="ECO:0000256" key="2">
    <source>
        <dbReference type="ARBA" id="ARBA00005811"/>
    </source>
</evidence>
<evidence type="ECO:0000256" key="5">
    <source>
        <dbReference type="ARBA" id="ARBA00022989"/>
    </source>
</evidence>
<accession>A0A410K043</accession>
<name>A0A410K043_9BACT</name>